<feature type="transmembrane region" description="Helical" evidence="1">
    <location>
        <begin position="142"/>
        <end position="166"/>
    </location>
</feature>
<keyword evidence="1" id="KW-0812">Transmembrane</keyword>
<organism evidence="2 3">
    <name type="scientific">Sinorhizobium terangae</name>
    <dbReference type="NCBI Taxonomy" id="110322"/>
    <lineage>
        <taxon>Bacteria</taxon>
        <taxon>Pseudomonadati</taxon>
        <taxon>Pseudomonadota</taxon>
        <taxon>Alphaproteobacteria</taxon>
        <taxon>Hyphomicrobiales</taxon>
        <taxon>Rhizobiaceae</taxon>
        <taxon>Sinorhizobium/Ensifer group</taxon>
        <taxon>Sinorhizobium</taxon>
    </lineage>
</organism>
<proteinExistence type="predicted"/>
<protein>
    <submittedName>
        <fullName evidence="2">Uncharacterized protein</fullName>
    </submittedName>
</protein>
<feature type="transmembrane region" description="Helical" evidence="1">
    <location>
        <begin position="39"/>
        <end position="58"/>
    </location>
</feature>
<gene>
    <name evidence="2" type="ORF">GHK62_11505</name>
</gene>
<evidence type="ECO:0000256" key="1">
    <source>
        <dbReference type="SAM" id="Phobius"/>
    </source>
</evidence>
<feature type="transmembrane region" description="Helical" evidence="1">
    <location>
        <begin position="64"/>
        <end position="84"/>
    </location>
</feature>
<dbReference type="AlphaFoldDB" id="A0A6N7LEN2"/>
<dbReference type="OrthoDB" id="8067385at2"/>
<dbReference type="Proteomes" id="UP000439983">
    <property type="component" value="Unassembled WGS sequence"/>
</dbReference>
<name>A0A6N7LEN2_SINTE</name>
<sequence>MAEANEGEDQVLQIMTTEHFVLQTARSGTIQEANQRANLFLTSVSSATIALAFVAQVTQMGMPFVLFSLILLPCLYFIGLVTFVRAVQVAIEDMVHARGMARIRHYYVESAPVMRRFLIHAIHDDRSAVLVHKGLKSSPWQFFVTTAGMVSTINGAIAGVFAGVVAQSALSLPVLLSVCAGLLVFAVSILLLRRYHLNAWAAAEESLTVLFPDAPGE</sequence>
<evidence type="ECO:0000313" key="3">
    <source>
        <dbReference type="Proteomes" id="UP000439983"/>
    </source>
</evidence>
<reference evidence="2 3" key="1">
    <citation type="journal article" date="2013" name="Genome Biol.">
        <title>Comparative genomics of the core and accessory genomes of 48 Sinorhizobium strains comprising five genospecies.</title>
        <authorList>
            <person name="Sugawara M."/>
            <person name="Epstein B."/>
            <person name="Badgley B.D."/>
            <person name="Unno T."/>
            <person name="Xu L."/>
            <person name="Reese J."/>
            <person name="Gyaneshwar P."/>
            <person name="Denny R."/>
            <person name="Mudge J."/>
            <person name="Bharti A.K."/>
            <person name="Farmer A.D."/>
            <person name="May G.D."/>
            <person name="Woodward J.E."/>
            <person name="Medigue C."/>
            <person name="Vallenet D."/>
            <person name="Lajus A."/>
            <person name="Rouy Z."/>
            <person name="Martinez-Vaz B."/>
            <person name="Tiffin P."/>
            <person name="Young N.D."/>
            <person name="Sadowsky M.J."/>
        </authorList>
    </citation>
    <scope>NUCLEOTIDE SEQUENCE [LARGE SCALE GENOMIC DNA]</scope>
    <source>
        <strain evidence="2 3">USDA4894</strain>
    </source>
</reference>
<feature type="transmembrane region" description="Helical" evidence="1">
    <location>
        <begin position="172"/>
        <end position="192"/>
    </location>
</feature>
<dbReference type="RefSeq" id="WP_153439182.1">
    <property type="nucleotide sequence ID" value="NZ_CP121659.1"/>
</dbReference>
<keyword evidence="3" id="KW-1185">Reference proteome</keyword>
<keyword evidence="1" id="KW-0472">Membrane</keyword>
<dbReference type="EMBL" id="WITC01000038">
    <property type="protein sequence ID" value="MQX15375.1"/>
    <property type="molecule type" value="Genomic_DNA"/>
</dbReference>
<keyword evidence="1" id="KW-1133">Transmembrane helix</keyword>
<accession>A0A6N7LEN2</accession>
<comment type="caution">
    <text evidence="2">The sequence shown here is derived from an EMBL/GenBank/DDBJ whole genome shotgun (WGS) entry which is preliminary data.</text>
</comment>
<evidence type="ECO:0000313" key="2">
    <source>
        <dbReference type="EMBL" id="MQX15375.1"/>
    </source>
</evidence>